<accession>A0A1H5WSP2</accession>
<dbReference type="Pfam" id="PF10636">
    <property type="entry name" value="hemP"/>
    <property type="match status" value="1"/>
</dbReference>
<dbReference type="Proteomes" id="UP000185739">
    <property type="component" value="Chromosome"/>
</dbReference>
<dbReference type="InterPro" id="IPR019600">
    <property type="entry name" value="Hemin_uptake_protein_HemP"/>
</dbReference>
<evidence type="ECO:0000313" key="1">
    <source>
        <dbReference type="EMBL" id="APR04514.1"/>
    </source>
</evidence>
<sequence>MAEMLPTSLHPSLPGATPATRDAGHTDCRGDTLDSRKLLAGHRAVAIEHEGSRYMLRATRSGKLILTK</sequence>
<keyword evidence="2" id="KW-1185">Reference proteome</keyword>
<dbReference type="RefSeq" id="WP_232311703.1">
    <property type="nucleotide sequence ID" value="NZ_CP018839.1"/>
</dbReference>
<name>A0A1H5WSP2_9RHOO</name>
<organism evidence="1 2">
    <name type="scientific">Thauera chlorobenzoica</name>
    <dbReference type="NCBI Taxonomy" id="96773"/>
    <lineage>
        <taxon>Bacteria</taxon>
        <taxon>Pseudomonadati</taxon>
        <taxon>Pseudomonadota</taxon>
        <taxon>Betaproteobacteria</taxon>
        <taxon>Rhodocyclales</taxon>
        <taxon>Zoogloeaceae</taxon>
        <taxon>Thauera</taxon>
    </lineage>
</organism>
<dbReference type="Gene3D" id="2.10.70.10">
    <property type="entry name" value="Complement Module, domain 1"/>
    <property type="match status" value="1"/>
</dbReference>
<evidence type="ECO:0000313" key="2">
    <source>
        <dbReference type="Proteomes" id="UP000185739"/>
    </source>
</evidence>
<dbReference type="KEGG" id="tcl:Tchl_1656"/>
<dbReference type="AlphaFoldDB" id="A0A1H5WSP2"/>
<dbReference type="EMBL" id="CP018839">
    <property type="protein sequence ID" value="APR04514.1"/>
    <property type="molecule type" value="Genomic_DNA"/>
</dbReference>
<proteinExistence type="predicted"/>
<gene>
    <name evidence="1" type="ORF">Tchl_1656</name>
</gene>
<protein>
    <submittedName>
        <fullName evidence="1">Uncharacterized protein</fullName>
    </submittedName>
</protein>
<dbReference type="STRING" id="96773.Tchl_1656"/>
<reference evidence="1 2" key="1">
    <citation type="submission" date="2016-12" db="EMBL/GenBank/DDBJ databases">
        <title>Complete genome sequence of Thauera chlorobenzoica, a Betaproteobacterium degrading haloaromatics anaerobically to CO2 and halides.</title>
        <authorList>
            <person name="Goris T."/>
            <person name="Mergelsberg M."/>
            <person name="Boll M."/>
        </authorList>
    </citation>
    <scope>NUCLEOTIDE SEQUENCE [LARGE SCALE GENOMIC DNA]</scope>
    <source>
        <strain evidence="1 2">3CB1</strain>
    </source>
</reference>